<dbReference type="GO" id="GO:0031957">
    <property type="term" value="F:very long-chain fatty acid-CoA ligase activity"/>
    <property type="evidence" value="ECO:0007669"/>
    <property type="project" value="TreeGrafter"/>
</dbReference>
<protein>
    <submittedName>
        <fullName evidence="2">Acetyl-CoA synthetase-like protein</fullName>
    </submittedName>
</protein>
<dbReference type="RefSeq" id="XP_008083989.1">
    <property type="nucleotide sequence ID" value="XM_008085798.1"/>
</dbReference>
<dbReference type="HOGENOM" id="CLU_440783_0_0_1"/>
<dbReference type="InterPro" id="IPR042099">
    <property type="entry name" value="ANL_N_sf"/>
</dbReference>
<dbReference type="PANTHER" id="PTHR24096">
    <property type="entry name" value="LONG-CHAIN-FATTY-ACID--COA LIGASE"/>
    <property type="match status" value="1"/>
</dbReference>
<proteinExistence type="predicted"/>
<dbReference type="PANTHER" id="PTHR24096:SF267">
    <property type="entry name" value="MALONATE--COA LIGASE ACSF3, MITOCHONDRIAL"/>
    <property type="match status" value="1"/>
</dbReference>
<dbReference type="KEGG" id="glz:GLAREA_01040"/>
<dbReference type="Gene3D" id="3.40.50.12780">
    <property type="entry name" value="N-terminal domain of ligase-like"/>
    <property type="match status" value="1"/>
</dbReference>
<dbReference type="Gene3D" id="3.30.300.30">
    <property type="match status" value="1"/>
</dbReference>
<reference evidence="2 3" key="1">
    <citation type="journal article" date="2013" name="BMC Genomics">
        <title>Genomics-driven discovery of the pneumocandin biosynthetic gene cluster in the fungus Glarea lozoyensis.</title>
        <authorList>
            <person name="Chen L."/>
            <person name="Yue Q."/>
            <person name="Zhang X."/>
            <person name="Xiang M."/>
            <person name="Wang C."/>
            <person name="Li S."/>
            <person name="Che Y."/>
            <person name="Ortiz-Lopez F.J."/>
            <person name="Bills G.F."/>
            <person name="Liu X."/>
            <person name="An Z."/>
        </authorList>
    </citation>
    <scope>NUCLEOTIDE SEQUENCE [LARGE SCALE GENOMIC DNA]</scope>
    <source>
        <strain evidence="3">ATCC 20868 / MF5171</strain>
    </source>
</reference>
<dbReference type="GO" id="GO:0006633">
    <property type="term" value="P:fatty acid biosynthetic process"/>
    <property type="evidence" value="ECO:0007669"/>
    <property type="project" value="TreeGrafter"/>
</dbReference>
<dbReference type="AlphaFoldDB" id="S3CW83"/>
<dbReference type="eggNOG" id="KOG1176">
    <property type="taxonomic scope" value="Eukaryota"/>
</dbReference>
<dbReference type="InterPro" id="IPR000873">
    <property type="entry name" value="AMP-dep_synth/lig_dom"/>
</dbReference>
<evidence type="ECO:0000313" key="2">
    <source>
        <dbReference type="EMBL" id="EPE29880.1"/>
    </source>
</evidence>
<name>S3CW83_GLAL2</name>
<accession>S3CW83</accession>
<dbReference type="SUPFAM" id="SSF56801">
    <property type="entry name" value="Acetyl-CoA synthetase-like"/>
    <property type="match status" value="1"/>
</dbReference>
<evidence type="ECO:0000313" key="3">
    <source>
        <dbReference type="Proteomes" id="UP000016922"/>
    </source>
</evidence>
<evidence type="ECO:0000259" key="1">
    <source>
        <dbReference type="Pfam" id="PF00501"/>
    </source>
</evidence>
<feature type="domain" description="AMP-dependent synthetase/ligase" evidence="1">
    <location>
        <begin position="100"/>
        <end position="481"/>
    </location>
</feature>
<dbReference type="Pfam" id="PF00501">
    <property type="entry name" value="AMP-binding"/>
    <property type="match status" value="1"/>
</dbReference>
<dbReference type="GeneID" id="19460098"/>
<sequence>MSDTTPQPQPHTADLDLDPLFTTTCTYPSSYPLTYPDTYTILPDTTLPDTYTTLPPTYPAIPPTYTPSLNLLHLLKTAATVSSGLVLDNGPGNPVESIPYKELLNGALQRARSFALCMALETSASKIVLLHVNNHRDSILYFWTILAAGGIPCISFELPQDLTARGKHILHLQSLLKWPIIITTEELLPEFCGLEGSNVLTTAAIETGPFNHPSSDVGPGFVKTADDTTVLMLATGGDGKAKAICLTSGQIVAAIKGKLEMHRTGKTDIFLAWSYFDHVSHLVEIHLHAVYLCAIQVLFPVDITIAKPSLLLEALERYHVSYTYIPNFFLKEMVAVLEKHDKLKESPFHPENKVYDFSNLKAVITQGTLGTETINNKAIELLSKHGAPAKFLRPGFGMTEFCGPAVYNIITPSTYSIKDDSLDLNLFLKHTQTRGTKVQNLIGKPINAVTIRIVDEDYYPVPFGESGMLEMSGPCVFTTYYNDPDRTTRMFTKDGWFRTGDLARIDDQGQIVLDGRYEERFTVRGKCFHPQDIEIAIRAQNIPGIDDEGIVVFSFCPKECVGAHWVNEVEKLKPENLVVMYETSFRHAFTQLSLDVEHRITGTVLEMCGIMPYKVLGVEGEMLPRTLKNRISNLLVKKAFLRGQLRKRSDGWHC</sequence>
<dbReference type="Proteomes" id="UP000016922">
    <property type="component" value="Unassembled WGS sequence"/>
</dbReference>
<dbReference type="OrthoDB" id="10253869at2759"/>
<organism evidence="2 3">
    <name type="scientific">Glarea lozoyensis (strain ATCC 20868 / MF5171)</name>
    <dbReference type="NCBI Taxonomy" id="1116229"/>
    <lineage>
        <taxon>Eukaryota</taxon>
        <taxon>Fungi</taxon>
        <taxon>Dikarya</taxon>
        <taxon>Ascomycota</taxon>
        <taxon>Pezizomycotina</taxon>
        <taxon>Leotiomycetes</taxon>
        <taxon>Helotiales</taxon>
        <taxon>Helotiaceae</taxon>
        <taxon>Glarea</taxon>
    </lineage>
</organism>
<dbReference type="InterPro" id="IPR045851">
    <property type="entry name" value="AMP-bd_C_sf"/>
</dbReference>
<dbReference type="EMBL" id="KE145367">
    <property type="protein sequence ID" value="EPE29880.1"/>
    <property type="molecule type" value="Genomic_DNA"/>
</dbReference>
<dbReference type="STRING" id="1116229.S3CW83"/>
<gene>
    <name evidence="2" type="ORF">GLAREA_01040</name>
</gene>
<keyword evidence="3" id="KW-1185">Reference proteome</keyword>